<accession>A0A3B1DWI3</accession>
<sequence length="76" mass="8613">MPSHLAKLFSAFCLAVMLFGLPGCDQSEDQPSWRESMQRFEERLDETFGELTWTEQDHAPLVGIFLPADETPLAAR</sequence>
<proteinExistence type="predicted"/>
<dbReference type="AlphaFoldDB" id="A0A3B1DWI3"/>
<evidence type="ECO:0000313" key="1">
    <source>
        <dbReference type="EMBL" id="VAX41363.1"/>
    </source>
</evidence>
<protein>
    <submittedName>
        <fullName evidence="1">Uncharacterized protein</fullName>
    </submittedName>
</protein>
<dbReference type="EMBL" id="UOGK01000529">
    <property type="protein sequence ID" value="VAX41363.1"/>
    <property type="molecule type" value="Genomic_DNA"/>
</dbReference>
<reference evidence="1" key="1">
    <citation type="submission" date="2018-06" db="EMBL/GenBank/DDBJ databases">
        <authorList>
            <person name="Zhirakovskaya E."/>
        </authorList>
    </citation>
    <scope>NUCLEOTIDE SEQUENCE</scope>
</reference>
<feature type="non-terminal residue" evidence="1">
    <location>
        <position position="76"/>
    </location>
</feature>
<organism evidence="1">
    <name type="scientific">hydrothermal vent metagenome</name>
    <dbReference type="NCBI Taxonomy" id="652676"/>
    <lineage>
        <taxon>unclassified sequences</taxon>
        <taxon>metagenomes</taxon>
        <taxon>ecological metagenomes</taxon>
    </lineage>
</organism>
<name>A0A3B1DWI3_9ZZZZ</name>
<gene>
    <name evidence="1" type="ORF">MNBD_PLANCTO03-2276</name>
</gene>